<dbReference type="PRINTS" id="PR00081">
    <property type="entry name" value="GDHRDH"/>
</dbReference>
<dbReference type="SUPFAM" id="SSF51735">
    <property type="entry name" value="NAD(P)-binding Rossmann-fold domains"/>
    <property type="match status" value="1"/>
</dbReference>
<gene>
    <name evidence="4" type="ORF">EL26_16400</name>
</gene>
<sequence length="248" mass="26430">MLLQGKTAIITGSSRGIGRQIAISMAEAGANVVINYRSGTEAAEEVKSLLEAKGLTNVLLFQGSVDDKEAMEAMAKATVERFGGIDILVNNAGILLPKFLMMTKPDEWDQSLNVNLTGVYNCIKASLRPMIERKCGRIVNVSSVASLSGIPGQAAYATTKAGLNGLTRVLSKELAGFGITVNALAPGFIETDMTAIFNEKKTKEYYDMIPLKKFGKPEDIANMAVFLASDQGQYITGQIIAIDGGLSV</sequence>
<dbReference type="GO" id="GO:0016491">
    <property type="term" value="F:oxidoreductase activity"/>
    <property type="evidence" value="ECO:0007669"/>
    <property type="project" value="UniProtKB-KW"/>
</dbReference>
<dbReference type="InterPro" id="IPR020904">
    <property type="entry name" value="Sc_DH/Rdtase_CS"/>
</dbReference>
<dbReference type="Pfam" id="PF13561">
    <property type="entry name" value="adh_short_C2"/>
    <property type="match status" value="1"/>
</dbReference>
<dbReference type="GO" id="GO:0032787">
    <property type="term" value="P:monocarboxylic acid metabolic process"/>
    <property type="evidence" value="ECO:0007669"/>
    <property type="project" value="UniProtKB-ARBA"/>
</dbReference>
<feature type="domain" description="Ketoreductase" evidence="3">
    <location>
        <begin position="6"/>
        <end position="187"/>
    </location>
</feature>
<dbReference type="InterPro" id="IPR002347">
    <property type="entry name" value="SDR_fam"/>
</dbReference>
<comment type="caution">
    <text evidence="4">The sequence shown here is derived from an EMBL/GenBank/DDBJ whole genome shotgun (WGS) entry which is preliminary data.</text>
</comment>
<keyword evidence="5" id="KW-1185">Reference proteome</keyword>
<dbReference type="Gene3D" id="3.40.50.720">
    <property type="entry name" value="NAD(P)-binding Rossmann-like Domain"/>
    <property type="match status" value="1"/>
</dbReference>
<dbReference type="OrthoDB" id="125587at2"/>
<accession>A0A074LJ68</accession>
<dbReference type="eggNOG" id="COG1028">
    <property type="taxonomic scope" value="Bacteria"/>
</dbReference>
<evidence type="ECO:0000313" key="4">
    <source>
        <dbReference type="EMBL" id="KEO82231.1"/>
    </source>
</evidence>
<evidence type="ECO:0000256" key="2">
    <source>
        <dbReference type="ARBA" id="ARBA00023002"/>
    </source>
</evidence>
<dbReference type="InterPro" id="IPR057326">
    <property type="entry name" value="KR_dom"/>
</dbReference>
<dbReference type="InterPro" id="IPR050259">
    <property type="entry name" value="SDR"/>
</dbReference>
<keyword evidence="2" id="KW-0560">Oxidoreductase</keyword>
<evidence type="ECO:0000256" key="1">
    <source>
        <dbReference type="ARBA" id="ARBA00006484"/>
    </source>
</evidence>
<dbReference type="PANTHER" id="PTHR42879">
    <property type="entry name" value="3-OXOACYL-(ACYL-CARRIER-PROTEIN) REDUCTASE"/>
    <property type="match status" value="1"/>
</dbReference>
<evidence type="ECO:0000259" key="3">
    <source>
        <dbReference type="SMART" id="SM00822"/>
    </source>
</evidence>
<dbReference type="Proteomes" id="UP000027931">
    <property type="component" value="Unassembled WGS sequence"/>
</dbReference>
<proteinExistence type="inferred from homology"/>
<dbReference type="SMART" id="SM00822">
    <property type="entry name" value="PKS_KR"/>
    <property type="match status" value="1"/>
</dbReference>
<dbReference type="InterPro" id="IPR036291">
    <property type="entry name" value="NAD(P)-bd_dom_sf"/>
</dbReference>
<dbReference type="PRINTS" id="PR00080">
    <property type="entry name" value="SDRFAMILY"/>
</dbReference>
<dbReference type="AlphaFoldDB" id="A0A074LJ68"/>
<dbReference type="PROSITE" id="PS00061">
    <property type="entry name" value="ADH_SHORT"/>
    <property type="match status" value="1"/>
</dbReference>
<dbReference type="RefSeq" id="WP_038090876.1">
    <property type="nucleotide sequence ID" value="NZ_JMIR01000025.1"/>
</dbReference>
<dbReference type="NCBIfam" id="NF005559">
    <property type="entry name" value="PRK07231.1"/>
    <property type="match status" value="1"/>
</dbReference>
<dbReference type="FunFam" id="3.40.50.720:FF:000173">
    <property type="entry name" value="3-oxoacyl-[acyl-carrier protein] reductase"/>
    <property type="match status" value="1"/>
</dbReference>
<dbReference type="NCBIfam" id="NF009466">
    <property type="entry name" value="PRK12826.1-2"/>
    <property type="match status" value="1"/>
</dbReference>
<organism evidence="4 5">
    <name type="scientific">Tumebacillus flagellatus</name>
    <dbReference type="NCBI Taxonomy" id="1157490"/>
    <lineage>
        <taxon>Bacteria</taxon>
        <taxon>Bacillati</taxon>
        <taxon>Bacillota</taxon>
        <taxon>Bacilli</taxon>
        <taxon>Bacillales</taxon>
        <taxon>Alicyclobacillaceae</taxon>
        <taxon>Tumebacillus</taxon>
    </lineage>
</organism>
<comment type="similarity">
    <text evidence="1">Belongs to the short-chain dehydrogenases/reductases (SDR) family.</text>
</comment>
<reference evidence="4 5" key="1">
    <citation type="journal article" date="2013" name="Int. J. Syst. Evol. Microbiol.">
        <title>Tumebacillus flagellatus sp. nov., an alpha-amylase/pullulanase-producing bacterium isolated from cassava wastewater.</title>
        <authorList>
            <person name="Wang Q."/>
            <person name="Xie N."/>
            <person name="Qin Y."/>
            <person name="Shen N."/>
            <person name="Zhu J."/>
            <person name="Mi H."/>
            <person name="Huang R."/>
        </authorList>
    </citation>
    <scope>NUCLEOTIDE SEQUENCE [LARGE SCALE GENOMIC DNA]</scope>
    <source>
        <strain evidence="4 5">GST4</strain>
    </source>
</reference>
<dbReference type="STRING" id="1157490.EL26_16400"/>
<dbReference type="EMBL" id="JMIR01000025">
    <property type="protein sequence ID" value="KEO82231.1"/>
    <property type="molecule type" value="Genomic_DNA"/>
</dbReference>
<dbReference type="PANTHER" id="PTHR42879:SF2">
    <property type="entry name" value="3-OXOACYL-[ACYL-CARRIER-PROTEIN] REDUCTASE FABG"/>
    <property type="match status" value="1"/>
</dbReference>
<name>A0A074LJ68_9BACL</name>
<protein>
    <recommendedName>
        <fullName evidence="3">Ketoreductase domain-containing protein</fullName>
    </recommendedName>
</protein>
<evidence type="ECO:0000313" key="5">
    <source>
        <dbReference type="Proteomes" id="UP000027931"/>
    </source>
</evidence>